<feature type="region of interest" description="Disordered" evidence="1">
    <location>
        <begin position="63"/>
        <end position="85"/>
    </location>
</feature>
<keyword evidence="2" id="KW-0732">Signal</keyword>
<keyword evidence="4" id="KW-1185">Reference proteome</keyword>
<protein>
    <recommendedName>
        <fullName evidence="5">Secreted protein</fullName>
    </recommendedName>
</protein>
<gene>
    <name evidence="3" type="ORF">QBC40DRAFT_98398</name>
</gene>
<feature type="signal peptide" evidence="2">
    <location>
        <begin position="1"/>
        <end position="17"/>
    </location>
</feature>
<dbReference type="AlphaFoldDB" id="A0AAN7AYN9"/>
<sequence length="110" mass="12056">MFFSFLLLTLFPPEKIAVQESGFLVLESHPRKRNAAVTCSSCFLPVETGPPRDLETGCCSTPPVTPDTHDVQSATHTTRTPRVHPSRCSSRHMLHVLNISCSQPPVSSTP</sequence>
<name>A0AAN7AYN9_9PEZI</name>
<comment type="caution">
    <text evidence="3">The sequence shown here is derived from an EMBL/GenBank/DDBJ whole genome shotgun (WGS) entry which is preliminary data.</text>
</comment>
<dbReference type="EMBL" id="MU863882">
    <property type="protein sequence ID" value="KAK4204458.1"/>
    <property type="molecule type" value="Genomic_DNA"/>
</dbReference>
<organism evidence="3 4">
    <name type="scientific">Triangularia verruculosa</name>
    <dbReference type="NCBI Taxonomy" id="2587418"/>
    <lineage>
        <taxon>Eukaryota</taxon>
        <taxon>Fungi</taxon>
        <taxon>Dikarya</taxon>
        <taxon>Ascomycota</taxon>
        <taxon>Pezizomycotina</taxon>
        <taxon>Sordariomycetes</taxon>
        <taxon>Sordariomycetidae</taxon>
        <taxon>Sordariales</taxon>
        <taxon>Podosporaceae</taxon>
        <taxon>Triangularia</taxon>
    </lineage>
</organism>
<evidence type="ECO:0008006" key="5">
    <source>
        <dbReference type="Google" id="ProtNLM"/>
    </source>
</evidence>
<dbReference type="Proteomes" id="UP001303160">
    <property type="component" value="Unassembled WGS sequence"/>
</dbReference>
<feature type="chain" id="PRO_5042871797" description="Secreted protein" evidence="2">
    <location>
        <begin position="18"/>
        <end position="110"/>
    </location>
</feature>
<evidence type="ECO:0000256" key="2">
    <source>
        <dbReference type="SAM" id="SignalP"/>
    </source>
</evidence>
<evidence type="ECO:0000313" key="4">
    <source>
        <dbReference type="Proteomes" id="UP001303160"/>
    </source>
</evidence>
<reference evidence="3" key="1">
    <citation type="journal article" date="2023" name="Mol. Phylogenet. Evol.">
        <title>Genome-scale phylogeny and comparative genomics of the fungal order Sordariales.</title>
        <authorList>
            <person name="Hensen N."/>
            <person name="Bonometti L."/>
            <person name="Westerberg I."/>
            <person name="Brannstrom I.O."/>
            <person name="Guillou S."/>
            <person name="Cros-Aarteil S."/>
            <person name="Calhoun S."/>
            <person name="Haridas S."/>
            <person name="Kuo A."/>
            <person name="Mondo S."/>
            <person name="Pangilinan J."/>
            <person name="Riley R."/>
            <person name="LaButti K."/>
            <person name="Andreopoulos B."/>
            <person name="Lipzen A."/>
            <person name="Chen C."/>
            <person name="Yan M."/>
            <person name="Daum C."/>
            <person name="Ng V."/>
            <person name="Clum A."/>
            <person name="Steindorff A."/>
            <person name="Ohm R.A."/>
            <person name="Martin F."/>
            <person name="Silar P."/>
            <person name="Natvig D.O."/>
            <person name="Lalanne C."/>
            <person name="Gautier V."/>
            <person name="Ament-Velasquez S.L."/>
            <person name="Kruys A."/>
            <person name="Hutchinson M.I."/>
            <person name="Powell A.J."/>
            <person name="Barry K."/>
            <person name="Miller A.N."/>
            <person name="Grigoriev I.V."/>
            <person name="Debuchy R."/>
            <person name="Gladieux P."/>
            <person name="Hiltunen Thoren M."/>
            <person name="Johannesson H."/>
        </authorList>
    </citation>
    <scope>NUCLEOTIDE SEQUENCE</scope>
    <source>
        <strain evidence="3">CBS 315.58</strain>
    </source>
</reference>
<evidence type="ECO:0000256" key="1">
    <source>
        <dbReference type="SAM" id="MobiDB-lite"/>
    </source>
</evidence>
<accession>A0AAN7AYN9</accession>
<proteinExistence type="predicted"/>
<reference evidence="3" key="2">
    <citation type="submission" date="2023-05" db="EMBL/GenBank/DDBJ databases">
        <authorList>
            <consortium name="Lawrence Berkeley National Laboratory"/>
            <person name="Steindorff A."/>
            <person name="Hensen N."/>
            <person name="Bonometti L."/>
            <person name="Westerberg I."/>
            <person name="Brannstrom I.O."/>
            <person name="Guillou S."/>
            <person name="Cros-Aarteil S."/>
            <person name="Calhoun S."/>
            <person name="Haridas S."/>
            <person name="Kuo A."/>
            <person name="Mondo S."/>
            <person name="Pangilinan J."/>
            <person name="Riley R."/>
            <person name="Labutti K."/>
            <person name="Andreopoulos B."/>
            <person name="Lipzen A."/>
            <person name="Chen C."/>
            <person name="Yanf M."/>
            <person name="Daum C."/>
            <person name="Ng V."/>
            <person name="Clum A."/>
            <person name="Ohm R."/>
            <person name="Martin F."/>
            <person name="Silar P."/>
            <person name="Natvig D."/>
            <person name="Lalanne C."/>
            <person name="Gautier V."/>
            <person name="Ament-Velasquez S.L."/>
            <person name="Kruys A."/>
            <person name="Hutchinson M.I."/>
            <person name="Powell A.J."/>
            <person name="Barry K."/>
            <person name="Miller A.N."/>
            <person name="Grigoriev I.V."/>
            <person name="Debuchy R."/>
            <person name="Gladieux P."/>
            <person name="Thoren M.H."/>
            <person name="Johannesson H."/>
        </authorList>
    </citation>
    <scope>NUCLEOTIDE SEQUENCE</scope>
    <source>
        <strain evidence="3">CBS 315.58</strain>
    </source>
</reference>
<evidence type="ECO:0000313" key="3">
    <source>
        <dbReference type="EMBL" id="KAK4204458.1"/>
    </source>
</evidence>